<name>A0A4Y7Q9A9_9AGAM</name>
<accession>A0A4Y7Q9A9</accession>
<evidence type="ECO:0000256" key="13">
    <source>
        <dbReference type="PIRNR" id="PIRNR017288"/>
    </source>
</evidence>
<dbReference type="PANTHER" id="PTHR31814">
    <property type="match status" value="1"/>
</dbReference>
<evidence type="ECO:0000256" key="10">
    <source>
        <dbReference type="ARBA" id="ARBA00023098"/>
    </source>
</evidence>
<keyword evidence="10 13" id="KW-0443">Lipid metabolism</keyword>
<dbReference type="GO" id="GO:0019287">
    <property type="term" value="P:isopentenyl diphosphate biosynthetic process, mevalonate pathway"/>
    <property type="evidence" value="ECO:0007669"/>
    <property type="project" value="UniProtKB-UniRule"/>
</dbReference>
<keyword evidence="4 13" id="KW-0444">Lipid biosynthesis</keyword>
<dbReference type="InterPro" id="IPR013750">
    <property type="entry name" value="GHMP_kinase_C_dom"/>
</dbReference>
<keyword evidence="8" id="KW-0067">ATP-binding</keyword>
<dbReference type="GO" id="GO:0006696">
    <property type="term" value="P:ergosterol biosynthetic process"/>
    <property type="evidence" value="ECO:0007669"/>
    <property type="project" value="TreeGrafter"/>
</dbReference>
<keyword evidence="6" id="KW-0547">Nucleotide-binding</keyword>
<dbReference type="GO" id="GO:0005524">
    <property type="term" value="F:ATP binding"/>
    <property type="evidence" value="ECO:0007669"/>
    <property type="project" value="UniProtKB-UniRule"/>
</dbReference>
<dbReference type="PIRSF" id="PIRSF017288">
    <property type="entry name" value="PMK_GHMP_euk"/>
    <property type="match status" value="1"/>
</dbReference>
<dbReference type="SUPFAM" id="SSF54211">
    <property type="entry name" value="Ribosomal protein S5 domain 2-like"/>
    <property type="match status" value="1"/>
</dbReference>
<evidence type="ECO:0000256" key="5">
    <source>
        <dbReference type="ARBA" id="ARBA00022679"/>
    </source>
</evidence>
<evidence type="ECO:0000313" key="15">
    <source>
        <dbReference type="EMBL" id="TDL24243.1"/>
    </source>
</evidence>
<evidence type="ECO:0000256" key="7">
    <source>
        <dbReference type="ARBA" id="ARBA00022777"/>
    </source>
</evidence>
<keyword evidence="9 13" id="KW-0752">Steroid biosynthesis</keyword>
<feature type="domain" description="GHMP kinase C-terminal" evidence="14">
    <location>
        <begin position="382"/>
        <end position="436"/>
    </location>
</feature>
<organism evidence="15 16">
    <name type="scientific">Rickenella mellea</name>
    <dbReference type="NCBI Taxonomy" id="50990"/>
    <lineage>
        <taxon>Eukaryota</taxon>
        <taxon>Fungi</taxon>
        <taxon>Dikarya</taxon>
        <taxon>Basidiomycota</taxon>
        <taxon>Agaricomycotina</taxon>
        <taxon>Agaricomycetes</taxon>
        <taxon>Hymenochaetales</taxon>
        <taxon>Rickenellaceae</taxon>
        <taxon>Rickenella</taxon>
    </lineage>
</organism>
<evidence type="ECO:0000256" key="2">
    <source>
        <dbReference type="ARBA" id="ARBA00006495"/>
    </source>
</evidence>
<evidence type="ECO:0000256" key="9">
    <source>
        <dbReference type="ARBA" id="ARBA00022955"/>
    </source>
</evidence>
<dbReference type="GO" id="GO:0005777">
    <property type="term" value="C:peroxisome"/>
    <property type="evidence" value="ECO:0007669"/>
    <property type="project" value="TreeGrafter"/>
</dbReference>
<reference evidence="15 16" key="1">
    <citation type="submission" date="2018-06" db="EMBL/GenBank/DDBJ databases">
        <title>A transcriptomic atlas of mushroom development highlights an independent origin of complex multicellularity.</title>
        <authorList>
            <consortium name="DOE Joint Genome Institute"/>
            <person name="Krizsan K."/>
            <person name="Almasi E."/>
            <person name="Merenyi Z."/>
            <person name="Sahu N."/>
            <person name="Viragh M."/>
            <person name="Koszo T."/>
            <person name="Mondo S."/>
            <person name="Kiss B."/>
            <person name="Balint B."/>
            <person name="Kues U."/>
            <person name="Barry K."/>
            <person name="Hegedus J.C."/>
            <person name="Henrissat B."/>
            <person name="Johnson J."/>
            <person name="Lipzen A."/>
            <person name="Ohm R."/>
            <person name="Nagy I."/>
            <person name="Pangilinan J."/>
            <person name="Yan J."/>
            <person name="Xiong Y."/>
            <person name="Grigoriev I.V."/>
            <person name="Hibbett D.S."/>
            <person name="Nagy L.G."/>
        </authorList>
    </citation>
    <scope>NUCLEOTIDE SEQUENCE [LARGE SCALE GENOMIC DNA]</scope>
    <source>
        <strain evidence="15 16">SZMC22713</strain>
    </source>
</reference>
<keyword evidence="11 13" id="KW-0753">Steroid metabolism</keyword>
<evidence type="ECO:0000256" key="4">
    <source>
        <dbReference type="ARBA" id="ARBA00022516"/>
    </source>
</evidence>
<dbReference type="Gene3D" id="3.30.230.10">
    <property type="match status" value="1"/>
</dbReference>
<evidence type="ECO:0000256" key="8">
    <source>
        <dbReference type="ARBA" id="ARBA00022840"/>
    </source>
</evidence>
<evidence type="ECO:0000313" key="16">
    <source>
        <dbReference type="Proteomes" id="UP000294933"/>
    </source>
</evidence>
<evidence type="ECO:0000256" key="3">
    <source>
        <dbReference type="ARBA" id="ARBA00012958"/>
    </source>
</evidence>
<evidence type="ECO:0000256" key="6">
    <source>
        <dbReference type="ARBA" id="ARBA00022741"/>
    </source>
</evidence>
<dbReference type="InterPro" id="IPR035102">
    <property type="entry name" value="Phosphomevalonate_kinase"/>
</dbReference>
<dbReference type="Pfam" id="PF08544">
    <property type="entry name" value="GHMP_kinases_C"/>
    <property type="match status" value="1"/>
</dbReference>
<dbReference type="InterPro" id="IPR016005">
    <property type="entry name" value="Erg8"/>
</dbReference>
<dbReference type="EMBL" id="ML170167">
    <property type="protein sequence ID" value="TDL24243.1"/>
    <property type="molecule type" value="Genomic_DNA"/>
</dbReference>
<keyword evidence="16" id="KW-1185">Reference proteome</keyword>
<dbReference type="OrthoDB" id="10262935at2759"/>
<evidence type="ECO:0000259" key="14">
    <source>
        <dbReference type="Pfam" id="PF08544"/>
    </source>
</evidence>
<gene>
    <name evidence="15" type="ORF">BD410DRAFT_786352</name>
</gene>
<dbReference type="Proteomes" id="UP000294933">
    <property type="component" value="Unassembled WGS sequence"/>
</dbReference>
<protein>
    <recommendedName>
        <fullName evidence="3 13">Phosphomevalonate kinase</fullName>
        <ecNumber evidence="3 13">2.7.4.2</ecNumber>
    </recommendedName>
</protein>
<dbReference type="InterPro" id="IPR020568">
    <property type="entry name" value="Ribosomal_Su5_D2-typ_SF"/>
</dbReference>
<dbReference type="GO" id="GO:0010142">
    <property type="term" value="P:farnesyl diphosphate biosynthetic process, mevalonate pathway"/>
    <property type="evidence" value="ECO:0007669"/>
    <property type="project" value="TreeGrafter"/>
</dbReference>
<dbReference type="AlphaFoldDB" id="A0A4Y7Q9A9"/>
<keyword evidence="5 13" id="KW-0808">Transferase</keyword>
<dbReference type="EC" id="2.7.4.2" evidence="3 13"/>
<dbReference type="STRING" id="50990.A0A4Y7Q9A9"/>
<comment type="catalytic activity">
    <reaction evidence="12">
        <text>(R)-5-phosphomevalonate + ATP = (R)-5-diphosphomevalonate + ADP</text>
        <dbReference type="Rhea" id="RHEA:16341"/>
        <dbReference type="ChEBI" id="CHEBI:30616"/>
        <dbReference type="ChEBI" id="CHEBI:57557"/>
        <dbReference type="ChEBI" id="CHEBI:58146"/>
        <dbReference type="ChEBI" id="CHEBI:456216"/>
        <dbReference type="EC" id="2.7.4.2"/>
    </reaction>
    <physiologicalReaction direction="left-to-right" evidence="12">
        <dbReference type="Rhea" id="RHEA:16342"/>
    </physiologicalReaction>
</comment>
<evidence type="ECO:0000256" key="12">
    <source>
        <dbReference type="ARBA" id="ARBA00029326"/>
    </source>
</evidence>
<comment type="pathway">
    <text evidence="1 13">Isoprenoid biosynthesis; isopentenyl diphosphate biosynthesis via mevalonate pathway; isopentenyl diphosphate from (R)-mevalonate: step 2/3.</text>
</comment>
<proteinExistence type="inferred from homology"/>
<dbReference type="VEuPathDB" id="FungiDB:BD410DRAFT_786352"/>
<sequence length="492" mass="53522">MSSTVVSAPGKVLIAGGYLVLDQKYSGIVVSTSSRFYTVIQPAQGRSFQIRVRSPQFEAAVWTYAVHLDTELDVRQTSELSSKNKFVQLALHRTLQLALEMKGEAHFRHVLNDGLEIAIMGDNDFYSQRAKLAELNLVPLIASLAKIPPFTPTGVKLADVHKTGLGSSAALITSLVAALLLHLGVIPPSALDSVQNEGRALVHNTAQYIHCLAQGKVGSGFDVSSAVFGSQLYTRFDPAVIKGLMSDNATNTPLLPVLSPSNNAWDYRVAPFKLPPQTRLMLADIDAGSDTPSLVGQVLRWRTSQPAEANAFWDQLSESNDALCRTLLRLSELSDEDTKAYTSCVKYLSSLQPLQWVANPHASPHDARFAQTFYEAHRLTEDIRSRMREMGRLSDVPIEPPEQVALLDACMSQAGVIGGGVPGAGGYDAIWLLVLDPSVSSPEDRPLSRVERVWTSWKALDVSPLSATESLEKGLRLEQIDNVPGMRAALGQ</sequence>
<comment type="similarity">
    <text evidence="2 13">Belongs to the GHMP kinase family. Mevalonate kinase subfamily.</text>
</comment>
<keyword evidence="7 13" id="KW-0418">Kinase</keyword>
<dbReference type="PANTHER" id="PTHR31814:SF2">
    <property type="entry name" value="PHOSPHOMEVALONATE KINASE"/>
    <property type="match status" value="1"/>
</dbReference>
<evidence type="ECO:0000256" key="11">
    <source>
        <dbReference type="ARBA" id="ARBA00023221"/>
    </source>
</evidence>
<dbReference type="UniPathway" id="UPA00057">
    <property type="reaction ID" value="UER00099"/>
</dbReference>
<evidence type="ECO:0000256" key="1">
    <source>
        <dbReference type="ARBA" id="ARBA00005017"/>
    </source>
</evidence>
<dbReference type="InterPro" id="IPR014721">
    <property type="entry name" value="Ribsml_uS5_D2-typ_fold_subgr"/>
</dbReference>
<dbReference type="GO" id="GO:0004631">
    <property type="term" value="F:phosphomevalonate kinase activity"/>
    <property type="evidence" value="ECO:0007669"/>
    <property type="project" value="UniProtKB-UniRule"/>
</dbReference>